<keyword evidence="2" id="KW-0819">tRNA processing</keyword>
<dbReference type="EMBL" id="MCOG01000044">
    <property type="protein sequence ID" value="ORY69324.1"/>
    <property type="molecule type" value="Genomic_DNA"/>
</dbReference>
<evidence type="ECO:0000256" key="2">
    <source>
        <dbReference type="ARBA" id="ARBA00022694"/>
    </source>
</evidence>
<sequence length="105" mass="12376">MSSRKEKKILNCLKCKTKPYEINIRENYPLCKECFLSFMQHKFRTNVGQAKKIKKGMNVLIALSGGNSSRALLDIFYKYIKEQKTQNPVKFKDLKKLLLRMLMIQ</sequence>
<evidence type="ECO:0008006" key="5">
    <source>
        <dbReference type="Google" id="ProtNLM"/>
    </source>
</evidence>
<dbReference type="GO" id="GO:0016783">
    <property type="term" value="F:sulfurtransferase activity"/>
    <property type="evidence" value="ECO:0007669"/>
    <property type="project" value="TreeGrafter"/>
</dbReference>
<dbReference type="PANTHER" id="PTHR20882:SF14">
    <property type="entry name" value="CYTOPLASMIC TRNA 2-THIOLATION PROTEIN 2"/>
    <property type="match status" value="1"/>
</dbReference>
<dbReference type="Gene3D" id="3.40.50.620">
    <property type="entry name" value="HUPs"/>
    <property type="match status" value="1"/>
</dbReference>
<dbReference type="SUPFAM" id="SSF52402">
    <property type="entry name" value="Adenine nucleotide alpha hydrolases-like"/>
    <property type="match status" value="1"/>
</dbReference>
<accession>A0A1Y2EDD3</accession>
<dbReference type="STRING" id="1754190.A0A1Y2EDD3"/>
<dbReference type="InterPro" id="IPR014729">
    <property type="entry name" value="Rossmann-like_a/b/a_fold"/>
</dbReference>
<dbReference type="GO" id="GO:0000049">
    <property type="term" value="F:tRNA binding"/>
    <property type="evidence" value="ECO:0007669"/>
    <property type="project" value="InterPro"/>
</dbReference>
<dbReference type="OrthoDB" id="25129at2759"/>
<organism evidence="3 4">
    <name type="scientific">Neocallimastix californiae</name>
    <dbReference type="NCBI Taxonomy" id="1754190"/>
    <lineage>
        <taxon>Eukaryota</taxon>
        <taxon>Fungi</taxon>
        <taxon>Fungi incertae sedis</taxon>
        <taxon>Chytridiomycota</taxon>
        <taxon>Chytridiomycota incertae sedis</taxon>
        <taxon>Neocallimastigomycetes</taxon>
        <taxon>Neocallimastigales</taxon>
        <taxon>Neocallimastigaceae</taxon>
        <taxon>Neocallimastix</taxon>
    </lineage>
</organism>
<gene>
    <name evidence="3" type="ORF">LY90DRAFT_208875</name>
</gene>
<evidence type="ECO:0000313" key="3">
    <source>
        <dbReference type="EMBL" id="ORY69324.1"/>
    </source>
</evidence>
<evidence type="ECO:0000313" key="4">
    <source>
        <dbReference type="Proteomes" id="UP000193920"/>
    </source>
</evidence>
<dbReference type="AlphaFoldDB" id="A0A1Y2EDD3"/>
<comment type="caution">
    <text evidence="3">The sequence shown here is derived from an EMBL/GenBank/DDBJ whole genome shotgun (WGS) entry which is preliminary data.</text>
</comment>
<evidence type="ECO:0000256" key="1">
    <source>
        <dbReference type="ARBA" id="ARBA00022490"/>
    </source>
</evidence>
<dbReference type="GO" id="GO:0005829">
    <property type="term" value="C:cytosol"/>
    <property type="evidence" value="ECO:0007669"/>
    <property type="project" value="TreeGrafter"/>
</dbReference>
<protein>
    <recommendedName>
        <fullName evidence="5">Cytoplasmic tRNA 2-thiolation protein 2</fullName>
    </recommendedName>
</protein>
<dbReference type="InterPro" id="IPR019407">
    <property type="entry name" value="CTU2"/>
</dbReference>
<keyword evidence="4" id="KW-1185">Reference proteome</keyword>
<dbReference type="GO" id="GO:0002143">
    <property type="term" value="P:tRNA wobble position uridine thiolation"/>
    <property type="evidence" value="ECO:0007669"/>
    <property type="project" value="TreeGrafter"/>
</dbReference>
<dbReference type="PANTHER" id="PTHR20882">
    <property type="entry name" value="CYTOPLASMIC TRNA 2-THIOLATION PROTEIN 2"/>
    <property type="match status" value="1"/>
</dbReference>
<keyword evidence="1" id="KW-0963">Cytoplasm</keyword>
<name>A0A1Y2EDD3_9FUNG</name>
<proteinExistence type="predicted"/>
<dbReference type="Proteomes" id="UP000193920">
    <property type="component" value="Unassembled WGS sequence"/>
</dbReference>
<reference evidence="3 4" key="1">
    <citation type="submission" date="2016-08" db="EMBL/GenBank/DDBJ databases">
        <title>A Parts List for Fungal Cellulosomes Revealed by Comparative Genomics.</title>
        <authorList>
            <consortium name="DOE Joint Genome Institute"/>
            <person name="Haitjema C.H."/>
            <person name="Gilmore S.P."/>
            <person name="Henske J.K."/>
            <person name="Solomon K.V."/>
            <person name="De Groot R."/>
            <person name="Kuo A."/>
            <person name="Mondo S.J."/>
            <person name="Salamov A.A."/>
            <person name="Labutti K."/>
            <person name="Zhao Z."/>
            <person name="Chiniquy J."/>
            <person name="Barry K."/>
            <person name="Brewer H.M."/>
            <person name="Purvine S.O."/>
            <person name="Wright A.T."/>
            <person name="Boxma B."/>
            <person name="Van Alen T."/>
            <person name="Hackstein J.H."/>
            <person name="Baker S.E."/>
            <person name="Grigoriev I.V."/>
            <person name="O'Malley M.A."/>
        </authorList>
    </citation>
    <scope>NUCLEOTIDE SEQUENCE [LARGE SCALE GENOMIC DNA]</scope>
    <source>
        <strain evidence="3 4">G1</strain>
    </source>
</reference>